<feature type="region of interest" description="Disordered" evidence="1">
    <location>
        <begin position="245"/>
        <end position="271"/>
    </location>
</feature>
<dbReference type="Proteomes" id="UP000031737">
    <property type="component" value="Unassembled WGS sequence"/>
</dbReference>
<dbReference type="VEuPathDB" id="TriTrypDB:TRSC58_06219"/>
<keyword evidence="3" id="KW-1185">Reference proteome</keyword>
<feature type="compositionally biased region" description="Polar residues" evidence="1">
    <location>
        <begin position="254"/>
        <end position="263"/>
    </location>
</feature>
<feature type="region of interest" description="Disordered" evidence="1">
    <location>
        <begin position="373"/>
        <end position="394"/>
    </location>
</feature>
<sequence>MRAVTVDTTCTFGSGSHTYHCYYTSEDEEKRTRLRDKLVDWHKLQRLGSRFWGGNHMPLMMSSVVCYDDSVTHTNLPSQRQNQRTMFNSTTSVGDMLCSHRSLDSYSMLLEQARSCGRSIKSNVVTETFVDVSEGMHVTNESNTYERGGQEESKDAEINKLTSSTDACEAREATESTDDHGFATAVSAAASVLSASSSSSSWKETPSSDKANILDLSNSQGATLCTGPQPTTGAAACTASASASAPASPAAETEMTSTQTEGATTPCDPANDIDTSASHVPKASENGNVAKPSLRILTGRLQEYVDLLPTEPLQDPIAPMLYEGFISIAPDIMQFDTKAPASTTTTSTSSPESLQVDVVDLVLSTIQTCCQEHPTPASGREVNVVGGSGGGEET</sequence>
<proteinExistence type="predicted"/>
<protein>
    <submittedName>
        <fullName evidence="2">Uncharacterized protein</fullName>
    </submittedName>
</protein>
<evidence type="ECO:0000313" key="3">
    <source>
        <dbReference type="Proteomes" id="UP000031737"/>
    </source>
</evidence>
<dbReference type="OrthoDB" id="247606at2759"/>
<comment type="caution">
    <text evidence="2">The sequence shown here is derived from an EMBL/GenBank/DDBJ whole genome shotgun (WGS) entry which is preliminary data.</text>
</comment>
<dbReference type="EMBL" id="AUPL01006219">
    <property type="protein sequence ID" value="ESL06112.1"/>
    <property type="molecule type" value="Genomic_DNA"/>
</dbReference>
<organism evidence="2 3">
    <name type="scientific">Trypanosoma rangeli SC58</name>
    <dbReference type="NCBI Taxonomy" id="429131"/>
    <lineage>
        <taxon>Eukaryota</taxon>
        <taxon>Discoba</taxon>
        <taxon>Euglenozoa</taxon>
        <taxon>Kinetoplastea</taxon>
        <taxon>Metakinetoplastina</taxon>
        <taxon>Trypanosomatida</taxon>
        <taxon>Trypanosomatidae</taxon>
        <taxon>Trypanosoma</taxon>
        <taxon>Herpetosoma</taxon>
    </lineage>
</organism>
<gene>
    <name evidence="2" type="ORF">TRSC58_06219</name>
</gene>
<accession>A0A061IYM6</accession>
<evidence type="ECO:0000313" key="2">
    <source>
        <dbReference type="EMBL" id="ESL06112.1"/>
    </source>
</evidence>
<name>A0A061IYM6_TRYRA</name>
<reference evidence="2 3" key="1">
    <citation type="submission" date="2013-07" db="EMBL/GenBank/DDBJ databases">
        <authorList>
            <person name="Stoco P.H."/>
            <person name="Wagner G."/>
            <person name="Gerber A."/>
            <person name="Zaha A."/>
            <person name="Thompson C."/>
            <person name="Bartholomeu D.C."/>
            <person name="Luckemeyer D.D."/>
            <person name="Bahia D."/>
            <person name="Loreto E."/>
            <person name="Prestes E.B."/>
            <person name="Lima F.M."/>
            <person name="Rodrigues-Luiz G."/>
            <person name="Vallejo G.A."/>
            <person name="Filho J.F."/>
            <person name="Monteiro K.M."/>
            <person name="Tyler K.M."/>
            <person name="de Almeida L.G."/>
            <person name="Ortiz M.F."/>
            <person name="Siervo M.A."/>
            <person name="de Moraes M.H."/>
            <person name="Cunha O.L."/>
            <person name="Mendonca-Neto R."/>
            <person name="Silva R."/>
            <person name="Teixeira S.M."/>
            <person name="Murta S.M."/>
            <person name="Sincero T.C."/>
            <person name="Mendes T.A."/>
            <person name="Urmenyi T.P."/>
            <person name="Silva V.G."/>
            <person name="da Rocha W.D."/>
            <person name="Andersson B."/>
            <person name="Romanha A.J."/>
            <person name="Steindel M."/>
            <person name="de Vasconcelos A.T."/>
            <person name="Grisard E.C."/>
        </authorList>
    </citation>
    <scope>NUCLEOTIDE SEQUENCE [LARGE SCALE GENOMIC DNA]</scope>
    <source>
        <strain evidence="2 3">SC58</strain>
    </source>
</reference>
<evidence type="ECO:0000256" key="1">
    <source>
        <dbReference type="SAM" id="MobiDB-lite"/>
    </source>
</evidence>
<dbReference type="AlphaFoldDB" id="A0A061IYM6"/>